<keyword evidence="4" id="KW-0433">Leucine-rich repeat</keyword>
<evidence type="ECO:0000256" key="8">
    <source>
        <dbReference type="ARBA" id="ARBA00022989"/>
    </source>
</evidence>
<dbReference type="GO" id="GO:0005886">
    <property type="term" value="C:plasma membrane"/>
    <property type="evidence" value="ECO:0007669"/>
    <property type="project" value="UniProtKB-SubCell"/>
</dbReference>
<evidence type="ECO:0000313" key="14">
    <source>
        <dbReference type="Proteomes" id="UP000236630"/>
    </source>
</evidence>
<evidence type="ECO:0000256" key="7">
    <source>
        <dbReference type="ARBA" id="ARBA00022737"/>
    </source>
</evidence>
<evidence type="ECO:0000313" key="13">
    <source>
        <dbReference type="EMBL" id="GAY63713.1"/>
    </source>
</evidence>
<keyword evidence="3" id="KW-1003">Cell membrane</keyword>
<dbReference type="PANTHER" id="PTHR48052">
    <property type="entry name" value="UNNAMED PRODUCT"/>
    <property type="match status" value="1"/>
</dbReference>
<dbReference type="PROSITE" id="PS51450">
    <property type="entry name" value="LRR"/>
    <property type="match status" value="1"/>
</dbReference>
<dbReference type="SUPFAM" id="SSF52047">
    <property type="entry name" value="RNI-like"/>
    <property type="match status" value="2"/>
</dbReference>
<name>A0A2H5QGK0_CITUN</name>
<comment type="similarity">
    <text evidence="2">Belongs to the RLP family.</text>
</comment>
<evidence type="ECO:0000256" key="10">
    <source>
        <dbReference type="ARBA" id="ARBA00023170"/>
    </source>
</evidence>
<comment type="caution">
    <text evidence="13">The sequence shown here is derived from an EMBL/GenBank/DDBJ whole genome shotgun (WGS) entry which is preliminary data.</text>
</comment>
<keyword evidence="6" id="KW-0732">Signal</keyword>
<keyword evidence="8 12" id="KW-1133">Transmembrane helix</keyword>
<keyword evidence="10" id="KW-0675">Receptor</keyword>
<evidence type="ECO:0000256" key="12">
    <source>
        <dbReference type="SAM" id="Phobius"/>
    </source>
</evidence>
<reference evidence="13 14" key="1">
    <citation type="journal article" date="2017" name="Front. Genet.">
        <title>Draft sequencing of the heterozygous diploid genome of Satsuma (Citrus unshiu Marc.) using a hybrid assembly approach.</title>
        <authorList>
            <person name="Shimizu T."/>
            <person name="Tanizawa Y."/>
            <person name="Mochizuki T."/>
            <person name="Nagasaki H."/>
            <person name="Yoshioka T."/>
            <person name="Toyoda A."/>
            <person name="Fujiyama A."/>
            <person name="Kaminuma E."/>
            <person name="Nakamura Y."/>
        </authorList>
    </citation>
    <scope>NUCLEOTIDE SEQUENCE [LARGE SCALE GENOMIC DNA]</scope>
    <source>
        <strain evidence="14">cv. Miyagawa wase</strain>
    </source>
</reference>
<dbReference type="EMBL" id="BDQV01000368">
    <property type="protein sequence ID" value="GAY63713.1"/>
    <property type="molecule type" value="Genomic_DNA"/>
</dbReference>
<keyword evidence="9 12" id="KW-0472">Membrane</keyword>
<evidence type="ECO:0000256" key="5">
    <source>
        <dbReference type="ARBA" id="ARBA00022692"/>
    </source>
</evidence>
<evidence type="ECO:0000256" key="11">
    <source>
        <dbReference type="ARBA" id="ARBA00023180"/>
    </source>
</evidence>
<dbReference type="PANTHER" id="PTHR48052:SF94">
    <property type="entry name" value="LEUCINE-RICH REPEAT-CONTAINING N-TERMINAL PLANT-TYPE DOMAIN-CONTAINING PROTEIN"/>
    <property type="match status" value="1"/>
</dbReference>
<dbReference type="FunFam" id="3.80.10.10:FF:000095">
    <property type="entry name" value="LRR receptor-like serine/threonine-protein kinase GSO1"/>
    <property type="match status" value="1"/>
</dbReference>
<evidence type="ECO:0000256" key="1">
    <source>
        <dbReference type="ARBA" id="ARBA00004251"/>
    </source>
</evidence>
<feature type="transmembrane region" description="Helical" evidence="12">
    <location>
        <begin position="12"/>
        <end position="35"/>
    </location>
</feature>
<comment type="subcellular location">
    <subcellularLocation>
        <location evidence="1">Cell membrane</location>
        <topology evidence="1">Single-pass type I membrane protein</topology>
    </subcellularLocation>
</comment>
<organism evidence="13 14">
    <name type="scientific">Citrus unshiu</name>
    <name type="common">Satsuma mandarin</name>
    <name type="synonym">Citrus nobilis var. unshiu</name>
    <dbReference type="NCBI Taxonomy" id="55188"/>
    <lineage>
        <taxon>Eukaryota</taxon>
        <taxon>Viridiplantae</taxon>
        <taxon>Streptophyta</taxon>
        <taxon>Embryophyta</taxon>
        <taxon>Tracheophyta</taxon>
        <taxon>Spermatophyta</taxon>
        <taxon>Magnoliopsida</taxon>
        <taxon>eudicotyledons</taxon>
        <taxon>Gunneridae</taxon>
        <taxon>Pentapetalae</taxon>
        <taxon>rosids</taxon>
        <taxon>malvids</taxon>
        <taxon>Sapindales</taxon>
        <taxon>Rutaceae</taxon>
        <taxon>Aurantioideae</taxon>
        <taxon>Citrus</taxon>
    </lineage>
</organism>
<dbReference type="InterPro" id="IPR001611">
    <property type="entry name" value="Leu-rich_rpt"/>
</dbReference>
<evidence type="ECO:0008006" key="15">
    <source>
        <dbReference type="Google" id="ProtNLM"/>
    </source>
</evidence>
<dbReference type="Proteomes" id="UP000236630">
    <property type="component" value="Unassembled WGS sequence"/>
</dbReference>
<accession>A0A2H5QGK0</accession>
<evidence type="ECO:0000256" key="3">
    <source>
        <dbReference type="ARBA" id="ARBA00022475"/>
    </source>
</evidence>
<dbReference type="Gene3D" id="3.80.10.10">
    <property type="entry name" value="Ribonuclease Inhibitor"/>
    <property type="match status" value="2"/>
</dbReference>
<proteinExistence type="inferred from homology"/>
<dbReference type="InterPro" id="IPR032675">
    <property type="entry name" value="LRR_dom_sf"/>
</dbReference>
<sequence length="644" mass="70898">MGNPLPFWSWKIWFSSFFFGFSLLCILVSGFSGHIPLEISSLKMLVSLDLSASPLVAPIQLRRANLEKLVKNLTNLEELYLGGIDISVADWGPILSILFNLRILSLPDCHIAGPIHSSLSKLQLLTHLNLDGNDLSSEVPDFLTNFSSLQYLHLSSCGLYGRVPEKIFLMPSLCFLDVSGNSNLTGSLPEFPPSSQLKVIKLSGTRFSGKLPDSINNLAFLEDLGLSGCSFFGSIPSSFGNLTELINIDFSRNNFSGSLPSFASSNKVLDLRNNSLQGIIPKSLYTKQSIESLLLGQNKFHGQLEKFQNASSLSLREMDFSQNKLQGLVPESIFQIKGLNVLRLSSNNFSGFITLEMFKDLRELGTLELSENNFSFNVSGSNSNMFPKIGTLKLSSCKITEFPNFLRNQTNLFHLDLSNNRIKGEIPNWTWNVGDGKLVHLNLSHNMLEAFEKPGPNLTSTFLAVLDLHSNMLQGSFPIPPASIIFLDYSENKFTTNIPYNIGNYINYAVFFSLASNNLSGGIPLSLCNAFDLQVLDLSDNHLTGSIPSCLVSSNILKVLKLRNNEFLGTVPQSNNYDGSIKDTQTANAFALLQIIDISSNNFSDGTGMVIGITLGVVVSNEIIKKRGKVHRSISSGHALRRNL</sequence>
<keyword evidence="5 12" id="KW-0812">Transmembrane</keyword>
<evidence type="ECO:0000256" key="9">
    <source>
        <dbReference type="ARBA" id="ARBA00023136"/>
    </source>
</evidence>
<dbReference type="AlphaFoldDB" id="A0A2H5QGK0"/>
<evidence type="ECO:0000256" key="2">
    <source>
        <dbReference type="ARBA" id="ARBA00009592"/>
    </source>
</evidence>
<evidence type="ECO:0000256" key="6">
    <source>
        <dbReference type="ARBA" id="ARBA00022729"/>
    </source>
</evidence>
<protein>
    <recommendedName>
        <fullName evidence="15">Leucine-rich repeat-containing N-terminal plant-type domain-containing protein</fullName>
    </recommendedName>
</protein>
<gene>
    <name evidence="13" type="ORF">CUMW_227850</name>
</gene>
<dbReference type="Pfam" id="PF00560">
    <property type="entry name" value="LRR_1"/>
    <property type="match status" value="7"/>
</dbReference>
<keyword evidence="14" id="KW-1185">Reference proteome</keyword>
<keyword evidence="11" id="KW-0325">Glycoprotein</keyword>
<keyword evidence="7" id="KW-0677">Repeat</keyword>
<evidence type="ECO:0000256" key="4">
    <source>
        <dbReference type="ARBA" id="ARBA00022614"/>
    </source>
</evidence>